<proteinExistence type="predicted"/>
<sequence>MRLTAVQNDRAAGVLLATAVGDALGAGYEFTHPTPETRIDMIGGGLGPFAPGEWTDDTSMALAIAEIAATGADIGRGAGLDAVATQFRHWYATDPKDIGNQTRSVLSAAGPSAASMQARARSLSGRKGGNGSLMRTAPVGLAHLDDAGKCLASAHEISSLTHDDDQASEACRIWSFGIRHAVLHGTFDGVRLALDHLPRAAAARWAALLDEAETAATARVFGNNGWVVHALQAAWWAITHARAGGPEHLQEALELAVRAGHDTDTVAAITGGLLGARWGASAVPARWRRMVHGWPGYRARDLVRLGLHTAWGGSDDGRGWPATPVVDYAGYRTDRRATHPHDAGVLLGGADLLRAPDVDAVVSLCRVGPAPHAGEHVEFWMADADHRRNQNLAFVIDDAARTVRALRAEGKMVAVHCVEGESRTPAVAARYAVLLGRDPHDVLQAMPWAAPQPALWVAATTGAGRLVG</sequence>
<accession>A0ACD4DJV1</accession>
<organism evidence="1 2">
    <name type="scientific">Rhodococcus sacchari</name>
    <dbReference type="NCBI Taxonomy" id="2962047"/>
    <lineage>
        <taxon>Bacteria</taxon>
        <taxon>Bacillati</taxon>
        <taxon>Actinomycetota</taxon>
        <taxon>Actinomycetes</taxon>
        <taxon>Mycobacteriales</taxon>
        <taxon>Nocardiaceae</taxon>
        <taxon>Rhodococcus</taxon>
    </lineage>
</organism>
<evidence type="ECO:0000313" key="1">
    <source>
        <dbReference type="EMBL" id="UYP20269.1"/>
    </source>
</evidence>
<keyword evidence="2" id="KW-1185">Reference proteome</keyword>
<dbReference type="Proteomes" id="UP001156484">
    <property type="component" value="Chromosome"/>
</dbReference>
<dbReference type="EMBL" id="CP107551">
    <property type="protein sequence ID" value="UYP20269.1"/>
    <property type="molecule type" value="Genomic_DNA"/>
</dbReference>
<name>A0ACD4DJV1_9NOCA</name>
<gene>
    <name evidence="1" type="ORF">OED52_06970</name>
</gene>
<evidence type="ECO:0000313" key="2">
    <source>
        <dbReference type="Proteomes" id="UP001156484"/>
    </source>
</evidence>
<reference evidence="1" key="1">
    <citation type="submission" date="2022-10" db="EMBL/GenBank/DDBJ databases">
        <title>Rhodococcus ferula Z13 complete genome.</title>
        <authorList>
            <person name="Long X."/>
            <person name="Zang M."/>
        </authorList>
    </citation>
    <scope>NUCLEOTIDE SEQUENCE</scope>
    <source>
        <strain evidence="1">Z13</strain>
    </source>
</reference>
<protein>
    <submittedName>
        <fullName evidence="1">ADP-ribosylglycohydrolase family protein</fullName>
    </submittedName>
</protein>